<dbReference type="InterPro" id="IPR016055">
    <property type="entry name" value="A-D-PHexomutase_a/b/a-I/II/III"/>
</dbReference>
<dbReference type="Gene3D" id="3.30.310.50">
    <property type="entry name" value="Alpha-D-phosphohexomutase, C-terminal domain"/>
    <property type="match status" value="1"/>
</dbReference>
<dbReference type="InterPro" id="IPR005846">
    <property type="entry name" value="A-D-PHexomutase_a/b/a-III"/>
</dbReference>
<evidence type="ECO:0000313" key="17">
    <source>
        <dbReference type="EMBL" id="CAI0404071.1"/>
    </source>
</evidence>
<comment type="catalytic activity">
    <reaction evidence="13">
        <text>alpha-D-glucose 1,6-bisphosphate + L-seryl-[protein] = O-phospho-L-seryl-[protein] + alpha-D-glucose 6-phosphate</text>
        <dbReference type="Rhea" id="RHEA:68752"/>
        <dbReference type="Rhea" id="RHEA-COMP:9863"/>
        <dbReference type="Rhea" id="RHEA-COMP:11604"/>
        <dbReference type="ChEBI" id="CHEBI:29999"/>
        <dbReference type="ChEBI" id="CHEBI:58225"/>
        <dbReference type="ChEBI" id="CHEBI:58392"/>
        <dbReference type="ChEBI" id="CHEBI:83421"/>
    </reaction>
</comment>
<comment type="similarity">
    <text evidence="3">Belongs to the phosphohexose mutase family.</text>
</comment>
<name>A0AAV0J2Q6_9ROSI</name>
<dbReference type="InterPro" id="IPR005845">
    <property type="entry name" value="A-D-PHexomutase_a/b/a-II"/>
</dbReference>
<keyword evidence="9" id="KW-0460">Magnesium</keyword>
<evidence type="ECO:0000256" key="12">
    <source>
        <dbReference type="ARBA" id="ARBA00041398"/>
    </source>
</evidence>
<dbReference type="PANTHER" id="PTHR22573">
    <property type="entry name" value="PHOSPHOHEXOMUTASE FAMILY MEMBER"/>
    <property type="match status" value="1"/>
</dbReference>
<dbReference type="GO" id="GO:0005829">
    <property type="term" value="C:cytosol"/>
    <property type="evidence" value="ECO:0007669"/>
    <property type="project" value="TreeGrafter"/>
</dbReference>
<dbReference type="InterPro" id="IPR036900">
    <property type="entry name" value="A-D-PHexomutase_C_sf"/>
</dbReference>
<dbReference type="Gene3D" id="3.40.120.10">
    <property type="entry name" value="Alpha-D-Glucose-1,6-Bisphosphate, subunit A, domain 3"/>
    <property type="match status" value="2"/>
</dbReference>
<evidence type="ECO:0000256" key="5">
    <source>
        <dbReference type="ARBA" id="ARBA00012728"/>
    </source>
</evidence>
<dbReference type="PRINTS" id="PR00509">
    <property type="entry name" value="PGMPMM"/>
</dbReference>
<dbReference type="Pfam" id="PF02879">
    <property type="entry name" value="PGM_PMM_II"/>
    <property type="match status" value="1"/>
</dbReference>
<evidence type="ECO:0000256" key="14">
    <source>
        <dbReference type="ARBA" id="ARBA00049409"/>
    </source>
</evidence>
<organism evidence="17 18">
    <name type="scientific">Linum tenue</name>
    <dbReference type="NCBI Taxonomy" id="586396"/>
    <lineage>
        <taxon>Eukaryota</taxon>
        <taxon>Viridiplantae</taxon>
        <taxon>Streptophyta</taxon>
        <taxon>Embryophyta</taxon>
        <taxon>Tracheophyta</taxon>
        <taxon>Spermatophyta</taxon>
        <taxon>Magnoliopsida</taxon>
        <taxon>eudicotyledons</taxon>
        <taxon>Gunneridae</taxon>
        <taxon>Pentapetalae</taxon>
        <taxon>rosids</taxon>
        <taxon>fabids</taxon>
        <taxon>Malpighiales</taxon>
        <taxon>Linaceae</taxon>
        <taxon>Linum</taxon>
    </lineage>
</organism>
<keyword evidence="18" id="KW-1185">Reference proteome</keyword>
<dbReference type="GO" id="GO:0006006">
    <property type="term" value="P:glucose metabolic process"/>
    <property type="evidence" value="ECO:0007669"/>
    <property type="project" value="UniProtKB-KW"/>
</dbReference>
<evidence type="ECO:0000256" key="3">
    <source>
        <dbReference type="ARBA" id="ARBA00010231"/>
    </source>
</evidence>
<reference evidence="17" key="1">
    <citation type="submission" date="2022-08" db="EMBL/GenBank/DDBJ databases">
        <authorList>
            <person name="Gutierrez-Valencia J."/>
        </authorList>
    </citation>
    <scope>NUCLEOTIDE SEQUENCE</scope>
</reference>
<accession>A0AAV0J2Q6</accession>
<dbReference type="EMBL" id="CAMGYJ010000004">
    <property type="protein sequence ID" value="CAI0404071.1"/>
    <property type="molecule type" value="Genomic_DNA"/>
</dbReference>
<dbReference type="InterPro" id="IPR045244">
    <property type="entry name" value="PGM"/>
</dbReference>
<dbReference type="EC" id="5.4.2.2" evidence="5"/>
<evidence type="ECO:0000259" key="16">
    <source>
        <dbReference type="Pfam" id="PF02880"/>
    </source>
</evidence>
<keyword evidence="8" id="KW-0479">Metal-binding</keyword>
<dbReference type="PANTHER" id="PTHR22573:SF59">
    <property type="entry name" value="PHOSPHOGLUCOMUTASE, CHLOROPLASTIC"/>
    <property type="match status" value="1"/>
</dbReference>
<dbReference type="FunFam" id="3.40.120.10:FF:000009">
    <property type="entry name" value="Phosphoglucomutase, cytoplasmic 1"/>
    <property type="match status" value="1"/>
</dbReference>
<dbReference type="NCBIfam" id="NF005737">
    <property type="entry name" value="PRK07564.1-1"/>
    <property type="match status" value="1"/>
</dbReference>
<keyword evidence="7" id="KW-0597">Phosphoprotein</keyword>
<feature type="domain" description="Alpha-D-phosphohexomutase alpha/beta/alpha" evidence="16">
    <location>
        <begin position="83"/>
        <end position="196"/>
    </location>
</feature>
<dbReference type="Pfam" id="PF24947">
    <property type="entry name" value="PGM1_C_vert_fung"/>
    <property type="match status" value="1"/>
</dbReference>
<comment type="cofactor">
    <cofactor evidence="2">
        <name>Mg(2+)</name>
        <dbReference type="ChEBI" id="CHEBI:18420"/>
    </cofactor>
</comment>
<evidence type="ECO:0000256" key="1">
    <source>
        <dbReference type="ARBA" id="ARBA00000443"/>
    </source>
</evidence>
<dbReference type="InterPro" id="IPR005841">
    <property type="entry name" value="Alpha-D-phosphohexomutase_SF"/>
</dbReference>
<comment type="subunit">
    <text evidence="4">Monomer.</text>
</comment>
<keyword evidence="11" id="KW-0119">Carbohydrate metabolism</keyword>
<evidence type="ECO:0000256" key="7">
    <source>
        <dbReference type="ARBA" id="ARBA00022553"/>
    </source>
</evidence>
<evidence type="ECO:0000259" key="15">
    <source>
        <dbReference type="Pfam" id="PF02879"/>
    </source>
</evidence>
<evidence type="ECO:0000256" key="2">
    <source>
        <dbReference type="ARBA" id="ARBA00001946"/>
    </source>
</evidence>
<evidence type="ECO:0000256" key="13">
    <source>
        <dbReference type="ARBA" id="ARBA00049318"/>
    </source>
</evidence>
<evidence type="ECO:0000256" key="10">
    <source>
        <dbReference type="ARBA" id="ARBA00023235"/>
    </source>
</evidence>
<proteinExistence type="inferred from homology"/>
<protein>
    <recommendedName>
        <fullName evidence="5">phosphoglucomutase (alpha-D-glucose-1,6-bisphosphate-dependent)</fullName>
        <ecNumber evidence="5">5.4.2.2</ecNumber>
    </recommendedName>
    <alternativeName>
        <fullName evidence="12">Glucose phosphomutase</fullName>
    </alternativeName>
</protein>
<evidence type="ECO:0000256" key="11">
    <source>
        <dbReference type="ARBA" id="ARBA00023277"/>
    </source>
</evidence>
<evidence type="ECO:0000256" key="4">
    <source>
        <dbReference type="ARBA" id="ARBA00011245"/>
    </source>
</evidence>
<dbReference type="GO" id="GO:0004614">
    <property type="term" value="F:phosphoglucomutase activity"/>
    <property type="evidence" value="ECO:0007669"/>
    <property type="project" value="UniProtKB-EC"/>
</dbReference>
<dbReference type="GO" id="GO:0046872">
    <property type="term" value="F:metal ion binding"/>
    <property type="evidence" value="ECO:0007669"/>
    <property type="project" value="UniProtKB-KW"/>
</dbReference>
<dbReference type="SUPFAM" id="SSF53738">
    <property type="entry name" value="Phosphoglucomutase, first 3 domains"/>
    <property type="match status" value="2"/>
</dbReference>
<gene>
    <name evidence="17" type="ORF">LITE_LOCUS12313</name>
</gene>
<evidence type="ECO:0000256" key="9">
    <source>
        <dbReference type="ARBA" id="ARBA00022842"/>
    </source>
</evidence>
<comment type="catalytic activity">
    <reaction evidence="14">
        <text>O-phospho-L-seryl-[protein] + alpha-D-glucose 1-phosphate = alpha-D-glucose 1,6-bisphosphate + L-seryl-[protein]</text>
        <dbReference type="Rhea" id="RHEA:68748"/>
        <dbReference type="Rhea" id="RHEA-COMP:9863"/>
        <dbReference type="Rhea" id="RHEA-COMP:11604"/>
        <dbReference type="ChEBI" id="CHEBI:29999"/>
        <dbReference type="ChEBI" id="CHEBI:58392"/>
        <dbReference type="ChEBI" id="CHEBI:58601"/>
        <dbReference type="ChEBI" id="CHEBI:83421"/>
    </reaction>
</comment>
<keyword evidence="10" id="KW-0413">Isomerase</keyword>
<dbReference type="SUPFAM" id="SSF55957">
    <property type="entry name" value="Phosphoglucomutase, C-terminal domain"/>
    <property type="match status" value="1"/>
</dbReference>
<evidence type="ECO:0000256" key="8">
    <source>
        <dbReference type="ARBA" id="ARBA00022723"/>
    </source>
</evidence>
<evidence type="ECO:0000256" key="6">
    <source>
        <dbReference type="ARBA" id="ARBA00022526"/>
    </source>
</evidence>
<keyword evidence="6" id="KW-0313">Glucose metabolism</keyword>
<feature type="domain" description="Alpha-D-phosphohexomutase alpha/beta/alpha" evidence="15">
    <location>
        <begin position="1"/>
        <end position="74"/>
    </location>
</feature>
<dbReference type="FunFam" id="3.30.310.50:FF:000002">
    <property type="entry name" value="Phosphoglucomutase 5"/>
    <property type="match status" value="1"/>
</dbReference>
<dbReference type="AlphaFoldDB" id="A0AAV0J2Q6"/>
<dbReference type="FunFam" id="3.40.120.10:FF:000004">
    <property type="entry name" value="Phosphoglucomutase 5"/>
    <property type="match status" value="1"/>
</dbReference>
<evidence type="ECO:0000313" key="18">
    <source>
        <dbReference type="Proteomes" id="UP001154282"/>
    </source>
</evidence>
<dbReference type="Proteomes" id="UP001154282">
    <property type="component" value="Unassembled WGS sequence"/>
</dbReference>
<sequence length="345" mass="37487">MHAVTGAYAKPIFVDKLGASADSIMNGVPLEDFGHGHPDPNLTYAKELVDIMYAENGPDFGAASDGDGDRNMVLGKGFFVTPSDSVAIIAANAQETIPYFKSGPKGLARSMPTSGALDRVAEKLNLPFFEVPTGWKFFGNLMDAGKLSVCGEESFGTGSDHIREKDGIWAVLAWLSIIAYRNKDKKPGEKLTSVADVVKEHWATYGRNFFSRYDYEECESEGANKMVLVQSLKPCLDRHSICCCATGSYVLKFADDFSYTDPVDGSVASKQGVRFVFSDGSRIIFRLSGTGSAGATVRVYIEQFEPDVSKHDVDAQTALKPLIDLALSLSKLKDFTGREKPTVIT</sequence>
<comment type="caution">
    <text evidence="17">The sequence shown here is derived from an EMBL/GenBank/DDBJ whole genome shotgun (WGS) entry which is preliminary data.</text>
</comment>
<comment type="catalytic activity">
    <reaction evidence="1">
        <text>alpha-D-glucose 1-phosphate = alpha-D-glucose 6-phosphate</text>
        <dbReference type="Rhea" id="RHEA:23536"/>
        <dbReference type="ChEBI" id="CHEBI:58225"/>
        <dbReference type="ChEBI" id="CHEBI:58601"/>
        <dbReference type="EC" id="5.4.2.2"/>
    </reaction>
</comment>
<dbReference type="Pfam" id="PF02880">
    <property type="entry name" value="PGM_PMM_III"/>
    <property type="match status" value="1"/>
</dbReference>